<dbReference type="GO" id="GO:0016787">
    <property type="term" value="F:hydrolase activity"/>
    <property type="evidence" value="ECO:0007669"/>
    <property type="project" value="UniProtKB-KW"/>
</dbReference>
<keyword evidence="1" id="KW-0560">Oxidoreductase</keyword>
<dbReference type="PIRSF" id="PIRSF016578">
    <property type="entry name" value="HsaA"/>
    <property type="match status" value="1"/>
</dbReference>
<feature type="signal peptide" evidence="2">
    <location>
        <begin position="1"/>
        <end position="23"/>
    </location>
</feature>
<keyword evidence="2" id="KW-0732">Signal</keyword>
<dbReference type="SUPFAM" id="SSF56645">
    <property type="entry name" value="Acyl-CoA dehydrogenase NM domain-like"/>
    <property type="match status" value="1"/>
</dbReference>
<sequence length="362" mass="37390">MTGLGTAAGTSLAAAATGVAALAADHAPAADRDRRLRPEVVAALVGAGFAGHFASPPGGPARGTFTELLRALVTVGEACASASWCGLIFATSARMAGFLPAAGRAELWRDGPDVPIATGLTPAGRAERVGDRWRVDGEWRFVSAVEFAEWALVRAPVGSGSDSCFFAVPRRRWTVRDTWFTVGMRGTGSNSLRLDGVTVPDHLVFPAEAVFRGSDDPGAPAFLRPPLLGGHPPLFAATALGAARGGLRSWTAKRPAGASAAPALARSSGELDAAGMLLERAAAAADSGDGPAARTARDSFVAAELVLGAVERLFRAAGTRAQAAPDPLERAWRDVHAATSHAALGAERNSEHYARHVWPADQ</sequence>
<dbReference type="InterPro" id="IPR009100">
    <property type="entry name" value="AcylCoA_DH/oxidase_NM_dom_sf"/>
</dbReference>
<dbReference type="Gene3D" id="2.40.110.10">
    <property type="entry name" value="Butyryl-CoA Dehydrogenase, subunit A, domain 2"/>
    <property type="match status" value="1"/>
</dbReference>
<proteinExistence type="predicted"/>
<evidence type="ECO:0000256" key="1">
    <source>
        <dbReference type="ARBA" id="ARBA00023002"/>
    </source>
</evidence>
<evidence type="ECO:0000313" key="4">
    <source>
        <dbReference type="EMBL" id="MFC5058126.1"/>
    </source>
</evidence>
<protein>
    <submittedName>
        <fullName evidence="4">Hydrolase</fullName>
    </submittedName>
</protein>
<feature type="domain" description="Acyl-CoA dehydrogenase C-terminal" evidence="3">
    <location>
        <begin position="235"/>
        <end position="344"/>
    </location>
</feature>
<feature type="chain" id="PRO_5047225304" evidence="2">
    <location>
        <begin position="24"/>
        <end position="362"/>
    </location>
</feature>
<dbReference type="Gene3D" id="1.10.540.10">
    <property type="entry name" value="Acyl-CoA dehydrogenase/oxidase, N-terminal domain"/>
    <property type="match status" value="1"/>
</dbReference>
<evidence type="ECO:0000259" key="3">
    <source>
        <dbReference type="Pfam" id="PF08028"/>
    </source>
</evidence>
<dbReference type="RefSeq" id="WP_380647971.1">
    <property type="nucleotide sequence ID" value="NZ_JBHSJB010000031.1"/>
</dbReference>
<name>A0ABV9Y6C3_9PSEU</name>
<dbReference type="InterPro" id="IPR013107">
    <property type="entry name" value="Acyl-CoA_DH_C"/>
</dbReference>
<keyword evidence="5" id="KW-1185">Reference proteome</keyword>
<evidence type="ECO:0000313" key="5">
    <source>
        <dbReference type="Proteomes" id="UP001595833"/>
    </source>
</evidence>
<dbReference type="SUPFAM" id="SSF47203">
    <property type="entry name" value="Acyl-CoA dehydrogenase C-terminal domain-like"/>
    <property type="match status" value="1"/>
</dbReference>
<dbReference type="InterPro" id="IPR036250">
    <property type="entry name" value="AcylCo_DH-like_C"/>
</dbReference>
<dbReference type="InterPro" id="IPR046373">
    <property type="entry name" value="Acyl-CoA_Oxase/DH_mid-dom_sf"/>
</dbReference>
<dbReference type="Pfam" id="PF08028">
    <property type="entry name" value="Acyl-CoA_dh_2"/>
    <property type="match status" value="1"/>
</dbReference>
<gene>
    <name evidence="4" type="ORF">ACFPFM_30820</name>
</gene>
<comment type="caution">
    <text evidence="4">The sequence shown here is derived from an EMBL/GenBank/DDBJ whole genome shotgun (WGS) entry which is preliminary data.</text>
</comment>
<reference evidence="5" key="1">
    <citation type="journal article" date="2019" name="Int. J. Syst. Evol. Microbiol.">
        <title>The Global Catalogue of Microorganisms (GCM) 10K type strain sequencing project: providing services to taxonomists for standard genome sequencing and annotation.</title>
        <authorList>
            <consortium name="The Broad Institute Genomics Platform"/>
            <consortium name="The Broad Institute Genome Sequencing Center for Infectious Disease"/>
            <person name="Wu L."/>
            <person name="Ma J."/>
        </authorList>
    </citation>
    <scope>NUCLEOTIDE SEQUENCE [LARGE SCALE GENOMIC DNA]</scope>
    <source>
        <strain evidence="5">KCTC 12848</strain>
    </source>
</reference>
<dbReference type="Gene3D" id="1.20.140.10">
    <property type="entry name" value="Butyryl-CoA Dehydrogenase, subunit A, domain 3"/>
    <property type="match status" value="1"/>
</dbReference>
<dbReference type="InterPro" id="IPR037069">
    <property type="entry name" value="AcylCoA_DH/ox_N_sf"/>
</dbReference>
<dbReference type="Proteomes" id="UP001595833">
    <property type="component" value="Unassembled WGS sequence"/>
</dbReference>
<evidence type="ECO:0000256" key="2">
    <source>
        <dbReference type="SAM" id="SignalP"/>
    </source>
</evidence>
<keyword evidence="4" id="KW-0378">Hydrolase</keyword>
<organism evidence="4 5">
    <name type="scientific">Saccharothrix xinjiangensis</name>
    <dbReference type="NCBI Taxonomy" id="204798"/>
    <lineage>
        <taxon>Bacteria</taxon>
        <taxon>Bacillati</taxon>
        <taxon>Actinomycetota</taxon>
        <taxon>Actinomycetes</taxon>
        <taxon>Pseudonocardiales</taxon>
        <taxon>Pseudonocardiaceae</taxon>
        <taxon>Saccharothrix</taxon>
    </lineage>
</organism>
<accession>A0ABV9Y6C3</accession>
<dbReference type="EMBL" id="JBHSJB010000031">
    <property type="protein sequence ID" value="MFC5058126.1"/>
    <property type="molecule type" value="Genomic_DNA"/>
</dbReference>